<feature type="transmembrane region" description="Helical" evidence="1">
    <location>
        <begin position="217"/>
        <end position="238"/>
    </location>
</feature>
<sequence>MWNRFARFSFDKFIQNLTGYAATYNGEWWFIRAFIAAILLGTIYYYLTEKIHIVYVETGLVLFISVITVKFLPALIKLDTFSSLASSYLWTQLFMPDTFVCAYLFGIVFGKYDIFASIRSLFSSYSSINRALIGLMLIVSAFYFQEKVFSNLSDMMLIITPVFMTGCILLLDLCKPLCKVMQFFGGLSTNMWLTHTFFCYYFYPFAIVIFWSRNPIVAYLTLLAITVFASVFLDKFYFSIEKLGVKLRKKIKGIKNR</sequence>
<dbReference type="RefSeq" id="WP_231519853.1">
    <property type="nucleotide sequence ID" value="NZ_JAJNUD010000006.1"/>
</dbReference>
<gene>
    <name evidence="2" type="ORF">LOB39_04160</name>
</gene>
<keyword evidence="1" id="KW-1133">Transmembrane helix</keyword>
<evidence type="ECO:0000313" key="2">
    <source>
        <dbReference type="EMBL" id="MCD5517774.1"/>
    </source>
</evidence>
<accession>A0ABD4SAG9</accession>
<feature type="transmembrane region" description="Helical" evidence="1">
    <location>
        <begin position="192"/>
        <end position="211"/>
    </location>
</feature>
<dbReference type="EMBL" id="JAJNUD010000006">
    <property type="protein sequence ID" value="MCD5517774.1"/>
    <property type="molecule type" value="Genomic_DNA"/>
</dbReference>
<keyword evidence="1" id="KW-0812">Transmembrane</keyword>
<dbReference type="AlphaFoldDB" id="A0ABD4SAG9"/>
<dbReference type="Proteomes" id="UP001320314">
    <property type="component" value="Unassembled WGS sequence"/>
</dbReference>
<feature type="transmembrane region" description="Helical" evidence="1">
    <location>
        <begin position="155"/>
        <end position="171"/>
    </location>
</feature>
<evidence type="ECO:0000313" key="3">
    <source>
        <dbReference type="Proteomes" id="UP001320314"/>
    </source>
</evidence>
<protein>
    <recommendedName>
        <fullName evidence="4">Acyltransferase 3 domain-containing protein</fullName>
    </recommendedName>
</protein>
<feature type="transmembrane region" description="Helical" evidence="1">
    <location>
        <begin position="121"/>
        <end position="143"/>
    </location>
</feature>
<reference evidence="2 3" key="1">
    <citation type="submission" date="2021-12" db="EMBL/GenBank/DDBJ databases">
        <title>Antimicrobial susceptibility of Lactobacillus delbrueckii subsp. lactis obtained from milk products and other habitats.</title>
        <authorList>
            <person name="Shani N."/>
        </authorList>
    </citation>
    <scope>NUCLEOTIDE SEQUENCE [LARGE SCALE GENOMIC DNA]</scope>
    <source>
        <strain evidence="2 3">CIRM BIA 266</strain>
    </source>
</reference>
<evidence type="ECO:0000256" key="1">
    <source>
        <dbReference type="SAM" id="Phobius"/>
    </source>
</evidence>
<feature type="transmembrane region" description="Helical" evidence="1">
    <location>
        <begin position="88"/>
        <end position="109"/>
    </location>
</feature>
<name>A0ABD4SAG9_9LACO</name>
<feature type="transmembrane region" description="Helical" evidence="1">
    <location>
        <begin position="29"/>
        <end position="47"/>
    </location>
</feature>
<keyword evidence="1" id="KW-0472">Membrane</keyword>
<proteinExistence type="predicted"/>
<comment type="caution">
    <text evidence="2">The sequence shown here is derived from an EMBL/GenBank/DDBJ whole genome shotgun (WGS) entry which is preliminary data.</text>
</comment>
<organism evidence="2 3">
    <name type="scientific">Lactobacillus delbrueckii subsp. allosunkii</name>
    <dbReference type="NCBI Taxonomy" id="1050107"/>
    <lineage>
        <taxon>Bacteria</taxon>
        <taxon>Bacillati</taxon>
        <taxon>Bacillota</taxon>
        <taxon>Bacilli</taxon>
        <taxon>Lactobacillales</taxon>
        <taxon>Lactobacillaceae</taxon>
        <taxon>Lactobacillus</taxon>
    </lineage>
</organism>
<evidence type="ECO:0008006" key="4">
    <source>
        <dbReference type="Google" id="ProtNLM"/>
    </source>
</evidence>
<feature type="transmembrane region" description="Helical" evidence="1">
    <location>
        <begin position="54"/>
        <end position="76"/>
    </location>
</feature>